<dbReference type="InterPro" id="IPR031160">
    <property type="entry name" value="F_BAR_dom"/>
</dbReference>
<feature type="domain" description="F-BAR" evidence="2">
    <location>
        <begin position="8"/>
        <end position="281"/>
    </location>
</feature>
<evidence type="ECO:0000259" key="2">
    <source>
        <dbReference type="PROSITE" id="PS51741"/>
    </source>
</evidence>
<dbReference type="Proteomes" id="UP000230002">
    <property type="component" value="Unassembled WGS sequence"/>
</dbReference>
<protein>
    <recommendedName>
        <fullName evidence="2">F-BAR domain-containing protein</fullName>
    </recommendedName>
</protein>
<accession>A0A2G8RMX1</accession>
<dbReference type="PROSITE" id="PS51741">
    <property type="entry name" value="F_BAR"/>
    <property type="match status" value="1"/>
</dbReference>
<dbReference type="InterPro" id="IPR001060">
    <property type="entry name" value="FCH_dom"/>
</dbReference>
<evidence type="ECO:0000313" key="4">
    <source>
        <dbReference type="Proteomes" id="UP000230002"/>
    </source>
</evidence>
<comment type="caution">
    <text evidence="3">The sequence shown here is derived from an EMBL/GenBank/DDBJ whole genome shotgun (WGS) entry which is preliminary data.</text>
</comment>
<dbReference type="SUPFAM" id="SSF103657">
    <property type="entry name" value="BAR/IMD domain-like"/>
    <property type="match status" value="1"/>
</dbReference>
<evidence type="ECO:0000313" key="3">
    <source>
        <dbReference type="EMBL" id="PIL22850.1"/>
    </source>
</evidence>
<gene>
    <name evidence="3" type="ORF">GSI_15545</name>
</gene>
<keyword evidence="1" id="KW-0175">Coiled coil</keyword>
<dbReference type="SMART" id="SM00055">
    <property type="entry name" value="FCH"/>
    <property type="match status" value="1"/>
</dbReference>
<evidence type="ECO:0000256" key="1">
    <source>
        <dbReference type="PROSITE-ProRule" id="PRU01077"/>
    </source>
</evidence>
<dbReference type="OrthoDB" id="8783038at2759"/>
<sequence>MAGPTAGQTYGQHLPDQVEKISSLTDAQLQLLEDVRDLHTQRVALEREYATKLQLLVRKAAEKKAKKISALVVGNEPTKPCDENTLKQSTLDKAYTQLLSSISDIAQEHINLADSLTSQIIEPLRSTEQKHEAAKKNEMQFYQKLLQDRDRVYADRIKSKQKYDDECTELDAYRQKQERSADDRHAERAARQYEQQQVDMLNSKNAYLISIAVANNVKAKFYDEDLPALEDQFQDLQTRLLARFVGILKHAHAIQLRNLEVVRTHLTKSEAAFDAVNPGQDQDLFIDHNVIPFSQPVDWAFEPCASHYDTARKRNNSLDLSRPIVPTMP</sequence>
<dbReference type="PANTHER" id="PTHR15735">
    <property type="entry name" value="FCH AND DOUBLE SH3 DOMAINS PROTEIN"/>
    <property type="match status" value="1"/>
</dbReference>
<dbReference type="Pfam" id="PF00611">
    <property type="entry name" value="FCH"/>
    <property type="match status" value="1"/>
</dbReference>
<dbReference type="EMBL" id="AYKW01000069">
    <property type="protein sequence ID" value="PIL22850.1"/>
    <property type="molecule type" value="Genomic_DNA"/>
</dbReference>
<dbReference type="Gene3D" id="1.20.1270.60">
    <property type="entry name" value="Arfaptin homology (AH) domain/BAR domain"/>
    <property type="match status" value="1"/>
</dbReference>
<name>A0A2G8RMX1_9APHY</name>
<reference evidence="3 4" key="1">
    <citation type="journal article" date="2015" name="Sci. Rep.">
        <title>Chromosome-level genome map provides insights into diverse defense mechanisms in the medicinal fungus Ganoderma sinense.</title>
        <authorList>
            <person name="Zhu Y."/>
            <person name="Xu J."/>
            <person name="Sun C."/>
            <person name="Zhou S."/>
            <person name="Xu H."/>
            <person name="Nelson D.R."/>
            <person name="Qian J."/>
            <person name="Song J."/>
            <person name="Luo H."/>
            <person name="Xiang L."/>
            <person name="Li Y."/>
            <person name="Xu Z."/>
            <person name="Ji A."/>
            <person name="Wang L."/>
            <person name="Lu S."/>
            <person name="Hayward A."/>
            <person name="Sun W."/>
            <person name="Li X."/>
            <person name="Schwartz D.C."/>
            <person name="Wang Y."/>
            <person name="Chen S."/>
        </authorList>
    </citation>
    <scope>NUCLEOTIDE SEQUENCE [LARGE SCALE GENOMIC DNA]</scope>
    <source>
        <strain evidence="3 4">ZZ0214-1</strain>
    </source>
</reference>
<proteinExistence type="predicted"/>
<dbReference type="STRING" id="1077348.A0A2G8RMX1"/>
<dbReference type="AlphaFoldDB" id="A0A2G8RMX1"/>
<keyword evidence="4" id="KW-1185">Reference proteome</keyword>
<dbReference type="GO" id="GO:0030833">
    <property type="term" value="P:regulation of actin filament polymerization"/>
    <property type="evidence" value="ECO:0007669"/>
    <property type="project" value="TreeGrafter"/>
</dbReference>
<dbReference type="PANTHER" id="PTHR15735:SF21">
    <property type="entry name" value="PROTEIN NERVOUS WRECK"/>
    <property type="match status" value="1"/>
</dbReference>
<dbReference type="InterPro" id="IPR027267">
    <property type="entry name" value="AH/BAR_dom_sf"/>
</dbReference>
<organism evidence="3 4">
    <name type="scientific">Ganoderma sinense ZZ0214-1</name>
    <dbReference type="NCBI Taxonomy" id="1077348"/>
    <lineage>
        <taxon>Eukaryota</taxon>
        <taxon>Fungi</taxon>
        <taxon>Dikarya</taxon>
        <taxon>Basidiomycota</taxon>
        <taxon>Agaricomycotina</taxon>
        <taxon>Agaricomycetes</taxon>
        <taxon>Polyporales</taxon>
        <taxon>Polyporaceae</taxon>
        <taxon>Ganoderma</taxon>
    </lineage>
</organism>